<organism evidence="7 8">
    <name type="scientific">Raineyella antarctica</name>
    <dbReference type="NCBI Taxonomy" id="1577474"/>
    <lineage>
        <taxon>Bacteria</taxon>
        <taxon>Bacillati</taxon>
        <taxon>Actinomycetota</taxon>
        <taxon>Actinomycetes</taxon>
        <taxon>Propionibacteriales</taxon>
        <taxon>Propionibacteriaceae</taxon>
        <taxon>Raineyella</taxon>
    </lineage>
</organism>
<dbReference type="InterPro" id="IPR003783">
    <property type="entry name" value="Regulatory_RecX"/>
</dbReference>
<evidence type="ECO:0000256" key="3">
    <source>
        <dbReference type="ARBA" id="ARBA00018111"/>
    </source>
</evidence>
<sequence>MLDRLTEVGLVDDRAFAEAWVSSRQERRHLSRRALRDELMKKGVDRTIIDDVLEGVDSDDEYRAAYDLAERRARSMSELAPEVRWRRLAGALARRGFSAGLTTRVLAELDRGLPEDVPGDDW</sequence>
<keyword evidence="8" id="KW-1185">Reference proteome</keyword>
<evidence type="ECO:0000259" key="5">
    <source>
        <dbReference type="Pfam" id="PF02631"/>
    </source>
</evidence>
<accession>A0A1G6GQX1</accession>
<dbReference type="EMBL" id="FMYF01000004">
    <property type="protein sequence ID" value="SDB84354.1"/>
    <property type="molecule type" value="Genomic_DNA"/>
</dbReference>
<reference evidence="7 8" key="1">
    <citation type="submission" date="2016-06" db="EMBL/GenBank/DDBJ databases">
        <authorList>
            <person name="Olsen C.W."/>
            <person name="Carey S."/>
            <person name="Hinshaw L."/>
            <person name="Karasin A.I."/>
        </authorList>
    </citation>
    <scope>NUCLEOTIDE SEQUENCE [LARGE SCALE GENOMIC DNA]</scope>
    <source>
        <strain evidence="7 8">LZ-22</strain>
    </source>
</reference>
<comment type="subcellular location">
    <subcellularLocation>
        <location evidence="1">Cytoplasm</location>
    </subcellularLocation>
</comment>
<dbReference type="STRING" id="1577474.GA0111570_104287"/>
<dbReference type="Proteomes" id="UP000199086">
    <property type="component" value="Unassembled WGS sequence"/>
</dbReference>
<evidence type="ECO:0000259" key="6">
    <source>
        <dbReference type="Pfam" id="PF21981"/>
    </source>
</evidence>
<dbReference type="PANTHER" id="PTHR33602">
    <property type="entry name" value="REGULATORY PROTEIN RECX FAMILY PROTEIN"/>
    <property type="match status" value="1"/>
</dbReference>
<feature type="domain" description="RecX third three-helical" evidence="6">
    <location>
        <begin position="59"/>
        <end position="106"/>
    </location>
</feature>
<evidence type="ECO:0000313" key="7">
    <source>
        <dbReference type="EMBL" id="SDB84354.1"/>
    </source>
</evidence>
<dbReference type="InterPro" id="IPR053925">
    <property type="entry name" value="RecX_HTH_3rd"/>
</dbReference>
<evidence type="ECO:0000256" key="4">
    <source>
        <dbReference type="ARBA" id="ARBA00022490"/>
    </source>
</evidence>
<dbReference type="PANTHER" id="PTHR33602:SF1">
    <property type="entry name" value="REGULATORY PROTEIN RECX FAMILY PROTEIN"/>
    <property type="match status" value="1"/>
</dbReference>
<protein>
    <recommendedName>
        <fullName evidence="3">Regulatory protein RecX</fullName>
    </recommendedName>
</protein>
<evidence type="ECO:0000256" key="1">
    <source>
        <dbReference type="ARBA" id="ARBA00004496"/>
    </source>
</evidence>
<feature type="domain" description="RecX second three-helical" evidence="5">
    <location>
        <begin position="12"/>
        <end position="53"/>
    </location>
</feature>
<dbReference type="Pfam" id="PF02631">
    <property type="entry name" value="RecX_HTH2"/>
    <property type="match status" value="1"/>
</dbReference>
<dbReference type="Pfam" id="PF21981">
    <property type="entry name" value="RecX_HTH3"/>
    <property type="match status" value="1"/>
</dbReference>
<dbReference type="InterPro" id="IPR036388">
    <property type="entry name" value="WH-like_DNA-bd_sf"/>
</dbReference>
<dbReference type="AlphaFoldDB" id="A0A1G6GQX1"/>
<dbReference type="GO" id="GO:0005737">
    <property type="term" value="C:cytoplasm"/>
    <property type="evidence" value="ECO:0007669"/>
    <property type="project" value="UniProtKB-SubCell"/>
</dbReference>
<dbReference type="GO" id="GO:0006282">
    <property type="term" value="P:regulation of DNA repair"/>
    <property type="evidence" value="ECO:0007669"/>
    <property type="project" value="InterPro"/>
</dbReference>
<name>A0A1G6GQX1_9ACTN</name>
<evidence type="ECO:0000256" key="2">
    <source>
        <dbReference type="ARBA" id="ARBA00009695"/>
    </source>
</evidence>
<comment type="similarity">
    <text evidence="2">Belongs to the RecX family.</text>
</comment>
<dbReference type="InterPro" id="IPR053924">
    <property type="entry name" value="RecX_HTH_2nd"/>
</dbReference>
<proteinExistence type="inferred from homology"/>
<evidence type="ECO:0000313" key="8">
    <source>
        <dbReference type="Proteomes" id="UP000199086"/>
    </source>
</evidence>
<dbReference type="Gene3D" id="1.10.10.10">
    <property type="entry name" value="Winged helix-like DNA-binding domain superfamily/Winged helix DNA-binding domain"/>
    <property type="match status" value="2"/>
</dbReference>
<gene>
    <name evidence="7" type="ORF">GA0111570_104287</name>
</gene>
<keyword evidence="4" id="KW-0963">Cytoplasm</keyword>